<dbReference type="InterPro" id="IPR036638">
    <property type="entry name" value="HLH_DNA-bd_sf"/>
</dbReference>
<keyword evidence="9" id="KW-1185">Reference proteome</keyword>
<dbReference type="InterPro" id="IPR055478">
    <property type="entry name" value="DUF7050"/>
</dbReference>
<evidence type="ECO:0000313" key="9">
    <source>
        <dbReference type="Proteomes" id="UP001359559"/>
    </source>
</evidence>
<comment type="caution">
    <text evidence="8">The sequence shown here is derived from an EMBL/GenBank/DDBJ whole genome shotgun (WGS) entry which is preliminary data.</text>
</comment>
<protein>
    <recommendedName>
        <fullName evidence="7">BHLH domain-containing protein</fullName>
    </recommendedName>
</protein>
<evidence type="ECO:0000256" key="6">
    <source>
        <dbReference type="SAM" id="MobiDB-lite"/>
    </source>
</evidence>
<keyword evidence="2" id="KW-0805">Transcription regulation</keyword>
<dbReference type="InterPro" id="IPR011598">
    <property type="entry name" value="bHLH_dom"/>
</dbReference>
<feature type="compositionally biased region" description="Low complexity" evidence="6">
    <location>
        <begin position="197"/>
        <end position="218"/>
    </location>
</feature>
<dbReference type="GO" id="GO:0046983">
    <property type="term" value="F:protein dimerization activity"/>
    <property type="evidence" value="ECO:0007669"/>
    <property type="project" value="InterPro"/>
</dbReference>
<dbReference type="Pfam" id="PF23133">
    <property type="entry name" value="DUF7050"/>
    <property type="match status" value="1"/>
</dbReference>
<comment type="subcellular location">
    <subcellularLocation>
        <location evidence="1">Nucleus</location>
    </subcellularLocation>
</comment>
<dbReference type="InterPro" id="IPR044658">
    <property type="entry name" value="bHLH92/bHLH041-like"/>
</dbReference>
<evidence type="ECO:0000259" key="7">
    <source>
        <dbReference type="PROSITE" id="PS50888"/>
    </source>
</evidence>
<evidence type="ECO:0000256" key="1">
    <source>
        <dbReference type="ARBA" id="ARBA00004123"/>
    </source>
</evidence>
<evidence type="ECO:0000256" key="2">
    <source>
        <dbReference type="ARBA" id="ARBA00023015"/>
    </source>
</evidence>
<dbReference type="EMBL" id="JAYKXN010000008">
    <property type="protein sequence ID" value="KAK7265383.1"/>
    <property type="molecule type" value="Genomic_DNA"/>
</dbReference>
<dbReference type="PANTHER" id="PTHR46665:SF1">
    <property type="entry name" value="SPERMATOGENESIS- AND OOGENESIS-SPECIFIC BASIC HELIX-LOOP-HELIX-CONTAINING PROTEIN 1"/>
    <property type="match status" value="1"/>
</dbReference>
<dbReference type="Gene3D" id="4.10.280.10">
    <property type="entry name" value="Helix-loop-helix DNA-binding domain"/>
    <property type="match status" value="1"/>
</dbReference>
<evidence type="ECO:0000256" key="3">
    <source>
        <dbReference type="ARBA" id="ARBA00023125"/>
    </source>
</evidence>
<sequence>MDGVFALPETARTDFLGSLVQSLGCAYVCLWRYDSNCVPGVAFRNQFPYLELQHLDLLRLASTQTQTRFFQEAGIKTVVYMGCSKGEIELGFSNMPQVDIHAILRNLFPGDFCIESQSIDQTHPTPSSSSFISLSASSPECSSLLFSTINPLITSSPLFPPETLPTHQQTIPSHYLRTPEGEHDAIIRALLHVISPPSSSTTTTSQQQQHHQNLPHSSGASTTAHAFKSYTSDNITAPIGSNFPRQSMLNRSVVFLRSLNFMRARERNINEAPRATTSAHLYHMISERRRRVKLNESFQALRALLPPGTKGSEWDECTFQEAVRRVVADLLQWQPHQ</sequence>
<accession>A0AAN9F522</accession>
<organism evidence="8 9">
    <name type="scientific">Clitoria ternatea</name>
    <name type="common">Butterfly pea</name>
    <dbReference type="NCBI Taxonomy" id="43366"/>
    <lineage>
        <taxon>Eukaryota</taxon>
        <taxon>Viridiplantae</taxon>
        <taxon>Streptophyta</taxon>
        <taxon>Embryophyta</taxon>
        <taxon>Tracheophyta</taxon>
        <taxon>Spermatophyta</taxon>
        <taxon>Magnoliopsida</taxon>
        <taxon>eudicotyledons</taxon>
        <taxon>Gunneridae</taxon>
        <taxon>Pentapetalae</taxon>
        <taxon>rosids</taxon>
        <taxon>fabids</taxon>
        <taxon>Fabales</taxon>
        <taxon>Fabaceae</taxon>
        <taxon>Papilionoideae</taxon>
        <taxon>50 kb inversion clade</taxon>
        <taxon>NPAAA clade</taxon>
        <taxon>indigoferoid/millettioid clade</taxon>
        <taxon>Phaseoleae</taxon>
        <taxon>Clitoria</taxon>
    </lineage>
</organism>
<proteinExistence type="predicted"/>
<dbReference type="InterPro" id="IPR045239">
    <property type="entry name" value="bHLH95_bHLH"/>
</dbReference>
<dbReference type="GO" id="GO:0005634">
    <property type="term" value="C:nucleus"/>
    <property type="evidence" value="ECO:0007669"/>
    <property type="project" value="UniProtKB-SubCell"/>
</dbReference>
<evidence type="ECO:0000256" key="5">
    <source>
        <dbReference type="ARBA" id="ARBA00023242"/>
    </source>
</evidence>
<dbReference type="AlphaFoldDB" id="A0AAN9F522"/>
<feature type="domain" description="BHLH" evidence="7">
    <location>
        <begin position="278"/>
        <end position="330"/>
    </location>
</feature>
<reference evidence="8 9" key="1">
    <citation type="submission" date="2024-01" db="EMBL/GenBank/DDBJ databases">
        <title>The genomes of 5 underutilized Papilionoideae crops provide insights into root nodulation and disease resistance.</title>
        <authorList>
            <person name="Yuan L."/>
        </authorList>
    </citation>
    <scope>NUCLEOTIDE SEQUENCE [LARGE SCALE GENOMIC DNA]</scope>
    <source>
        <strain evidence="8">LY-2023</strain>
        <tissue evidence="8">Leaf</tissue>
    </source>
</reference>
<evidence type="ECO:0000256" key="4">
    <source>
        <dbReference type="ARBA" id="ARBA00023163"/>
    </source>
</evidence>
<keyword evidence="3" id="KW-0238">DNA-binding</keyword>
<name>A0AAN9F522_CLITE</name>
<dbReference type="SUPFAM" id="SSF47459">
    <property type="entry name" value="HLH, helix-loop-helix DNA-binding domain"/>
    <property type="match status" value="1"/>
</dbReference>
<dbReference type="Proteomes" id="UP001359559">
    <property type="component" value="Unassembled WGS sequence"/>
</dbReference>
<dbReference type="PROSITE" id="PS50888">
    <property type="entry name" value="BHLH"/>
    <property type="match status" value="1"/>
</dbReference>
<gene>
    <name evidence="8" type="ORF">RJT34_33002</name>
</gene>
<dbReference type="Pfam" id="PF00010">
    <property type="entry name" value="HLH"/>
    <property type="match status" value="1"/>
</dbReference>
<dbReference type="GO" id="GO:0003677">
    <property type="term" value="F:DNA binding"/>
    <property type="evidence" value="ECO:0007669"/>
    <property type="project" value="UniProtKB-KW"/>
</dbReference>
<keyword evidence="4" id="KW-0804">Transcription</keyword>
<evidence type="ECO:0000313" key="8">
    <source>
        <dbReference type="EMBL" id="KAK7265383.1"/>
    </source>
</evidence>
<keyword evidence="5" id="KW-0539">Nucleus</keyword>
<dbReference type="CDD" id="cd11393">
    <property type="entry name" value="bHLH_AtbHLH_like"/>
    <property type="match status" value="1"/>
</dbReference>
<dbReference type="PANTHER" id="PTHR46665">
    <property type="entry name" value="TRANSCRIPTION FACTOR BHLH041-RELATED-RELATED"/>
    <property type="match status" value="1"/>
</dbReference>
<feature type="region of interest" description="Disordered" evidence="6">
    <location>
        <begin position="197"/>
        <end position="223"/>
    </location>
</feature>